<dbReference type="Pfam" id="PF26622">
    <property type="entry name" value="DUF8199"/>
    <property type="match status" value="1"/>
</dbReference>
<protein>
    <submittedName>
        <fullName evidence="1">Uncharacterized protein</fullName>
    </submittedName>
</protein>
<organism evidence="1 2">
    <name type="scientific">Maribacter cobaltidurans</name>
    <dbReference type="NCBI Taxonomy" id="1178778"/>
    <lineage>
        <taxon>Bacteria</taxon>
        <taxon>Pseudomonadati</taxon>
        <taxon>Bacteroidota</taxon>
        <taxon>Flavobacteriia</taxon>
        <taxon>Flavobacteriales</taxon>
        <taxon>Flavobacteriaceae</taxon>
        <taxon>Maribacter</taxon>
    </lineage>
</organism>
<dbReference type="Proteomes" id="UP000215244">
    <property type="component" value="Chromosome"/>
</dbReference>
<dbReference type="AlphaFoldDB" id="A0A223VAM4"/>
<dbReference type="InterPro" id="IPR058060">
    <property type="entry name" value="HYC_CC_PP"/>
</dbReference>
<name>A0A223VAM4_9FLAO</name>
<accession>A0A223VAM4</accession>
<evidence type="ECO:0000313" key="1">
    <source>
        <dbReference type="EMBL" id="ASV32386.1"/>
    </source>
</evidence>
<gene>
    <name evidence="1" type="ORF">CJ263_20315</name>
</gene>
<dbReference type="EMBL" id="CP022957">
    <property type="protein sequence ID" value="ASV32386.1"/>
    <property type="molecule type" value="Genomic_DNA"/>
</dbReference>
<dbReference type="KEGG" id="marb:CJ263_20315"/>
<dbReference type="InterPro" id="IPR058512">
    <property type="entry name" value="DUF8199"/>
</dbReference>
<evidence type="ECO:0000313" key="2">
    <source>
        <dbReference type="Proteomes" id="UP000215244"/>
    </source>
</evidence>
<reference evidence="1 2" key="1">
    <citation type="submission" date="2017-08" db="EMBL/GenBank/DDBJ databases">
        <title>The complete genome sequence of Maribacter sp. B1, isolated from deep-sea sediment.</title>
        <authorList>
            <person name="Wu Y.-H."/>
            <person name="Cheng H."/>
            <person name="Xu X.-W."/>
        </authorList>
    </citation>
    <scope>NUCLEOTIDE SEQUENCE [LARGE SCALE GENOMIC DNA]</scope>
    <source>
        <strain evidence="1 2">B1</strain>
    </source>
</reference>
<dbReference type="NCBIfam" id="NF047658">
    <property type="entry name" value="HYC_CC_PP"/>
    <property type="match status" value="1"/>
</dbReference>
<proteinExistence type="predicted"/>
<keyword evidence="2" id="KW-1185">Reference proteome</keyword>
<sequence length="139" mass="16020">MKKVFHKILSVLMAFVVLFTTMSFTVDMHYCGDSLVDFSLFTKAEGCGMEKAQPAKSCENPSMTEKSCCTDQQIVKEGQDDLKTSFNKLTFEQQTFVATFFYTYINLFEGLDENIVPFKDYSPPFIERDVQTLYETYLI</sequence>
<dbReference type="OrthoDB" id="1493875at2"/>
<dbReference type="RefSeq" id="WP_094998942.1">
    <property type="nucleotide sequence ID" value="NZ_BMJL01000011.1"/>
</dbReference>